<dbReference type="EMBL" id="JAVXUP010001156">
    <property type="protein sequence ID" value="KAK3015290.1"/>
    <property type="molecule type" value="Genomic_DNA"/>
</dbReference>
<dbReference type="Proteomes" id="UP001188597">
    <property type="component" value="Unassembled WGS sequence"/>
</dbReference>
<sequence length="474" mass="53115">MNEAKKQRQKPADISQIPVEIILDILSRLPAKTLLTLRCVSKPWCSFIRDPLLVDLRFSRAISGGPDNFALFISSYNHSTSERHFLSASLHDGAATTHLLTLPKSGSDPAESEHINGLVLFRRRNGLSDPNSFAYICNPSTRQILKLPKVASIDTSVPYIAYYCYNLFGFDPIANEHKVLNVVIPRAYGLDGKATCKIFSFKTFKWRKVDAVLPFDAIGANLSFWQSDEVGDVRPQVGVCVNGVLHWMLKFVDGIMAFDLKEEKFSVIPLPPEALPANYLASHGIFVSVNHPYLIQIDGVLALVCCERFAKLKIIEVWMLEDHGKQMWVKDTITFQDRWTKKGIPYPMDIIYTGEILLRPHTISGNRMRVPLYDMKKKSFRLVEITLAPEWLSQIDVEYGCARGYVESILSLRKKDLMIILYLLCLFVGRSDEPVTLAYNGGVVAATNGIHLPVGVVIVDDVNESPSASGHSLC</sequence>
<dbReference type="NCBIfam" id="TIGR01640">
    <property type="entry name" value="F_box_assoc_1"/>
    <property type="match status" value="1"/>
</dbReference>
<dbReference type="Gene3D" id="1.20.1280.50">
    <property type="match status" value="1"/>
</dbReference>
<keyword evidence="3" id="KW-1185">Reference proteome</keyword>
<accession>A0AA88W0Z2</accession>
<evidence type="ECO:0000313" key="3">
    <source>
        <dbReference type="Proteomes" id="UP001188597"/>
    </source>
</evidence>
<name>A0AA88W0Z2_9ASTE</name>
<dbReference type="PANTHER" id="PTHR31111">
    <property type="entry name" value="BNAA05G37150D PROTEIN-RELATED"/>
    <property type="match status" value="1"/>
</dbReference>
<reference evidence="2" key="1">
    <citation type="submission" date="2022-12" db="EMBL/GenBank/DDBJ databases">
        <title>Draft genome assemblies for two species of Escallonia (Escalloniales).</title>
        <authorList>
            <person name="Chanderbali A."/>
            <person name="Dervinis C."/>
            <person name="Anghel I."/>
            <person name="Soltis D."/>
            <person name="Soltis P."/>
            <person name="Zapata F."/>
        </authorList>
    </citation>
    <scope>NUCLEOTIDE SEQUENCE</scope>
    <source>
        <strain evidence="2">UCBG64.0493</strain>
        <tissue evidence="2">Leaf</tissue>
    </source>
</reference>
<dbReference type="InterPro" id="IPR017451">
    <property type="entry name" value="F-box-assoc_interact_dom"/>
</dbReference>
<comment type="caution">
    <text evidence="2">The sequence shown here is derived from an EMBL/GenBank/DDBJ whole genome shotgun (WGS) entry which is preliminary data.</text>
</comment>
<dbReference type="InterPro" id="IPR013187">
    <property type="entry name" value="F-box-assoc_dom_typ3"/>
</dbReference>
<dbReference type="PROSITE" id="PS50181">
    <property type="entry name" value="FBOX"/>
    <property type="match status" value="1"/>
</dbReference>
<gene>
    <name evidence="2" type="ORF">RJ639_006928</name>
</gene>
<dbReference type="PANTHER" id="PTHR31111:SF125">
    <property type="entry name" value="F-BOX PROTEIN CPR30-LIKE"/>
    <property type="match status" value="1"/>
</dbReference>
<proteinExistence type="predicted"/>
<dbReference type="CDD" id="cd22157">
    <property type="entry name" value="F-box_AtFBW1-like"/>
    <property type="match status" value="1"/>
</dbReference>
<dbReference type="AlphaFoldDB" id="A0AA88W0Z2"/>
<feature type="domain" description="F-box" evidence="1">
    <location>
        <begin position="11"/>
        <end position="61"/>
    </location>
</feature>
<dbReference type="Pfam" id="PF08268">
    <property type="entry name" value="FBA_3"/>
    <property type="match status" value="1"/>
</dbReference>
<dbReference type="SMART" id="SM00256">
    <property type="entry name" value="FBOX"/>
    <property type="match status" value="1"/>
</dbReference>
<evidence type="ECO:0000259" key="1">
    <source>
        <dbReference type="PROSITE" id="PS50181"/>
    </source>
</evidence>
<evidence type="ECO:0000313" key="2">
    <source>
        <dbReference type="EMBL" id="KAK3015290.1"/>
    </source>
</evidence>
<dbReference type="InterPro" id="IPR001810">
    <property type="entry name" value="F-box_dom"/>
</dbReference>
<protein>
    <recommendedName>
        <fullName evidence="1">F-box domain-containing protein</fullName>
    </recommendedName>
</protein>
<dbReference type="SUPFAM" id="SSF81383">
    <property type="entry name" value="F-box domain"/>
    <property type="match status" value="1"/>
</dbReference>
<dbReference type="InterPro" id="IPR036047">
    <property type="entry name" value="F-box-like_dom_sf"/>
</dbReference>
<organism evidence="2 3">
    <name type="scientific">Escallonia herrerae</name>
    <dbReference type="NCBI Taxonomy" id="1293975"/>
    <lineage>
        <taxon>Eukaryota</taxon>
        <taxon>Viridiplantae</taxon>
        <taxon>Streptophyta</taxon>
        <taxon>Embryophyta</taxon>
        <taxon>Tracheophyta</taxon>
        <taxon>Spermatophyta</taxon>
        <taxon>Magnoliopsida</taxon>
        <taxon>eudicotyledons</taxon>
        <taxon>Gunneridae</taxon>
        <taxon>Pentapetalae</taxon>
        <taxon>asterids</taxon>
        <taxon>campanulids</taxon>
        <taxon>Escalloniales</taxon>
        <taxon>Escalloniaceae</taxon>
        <taxon>Escallonia</taxon>
    </lineage>
</organism>
<dbReference type="Pfam" id="PF00646">
    <property type="entry name" value="F-box"/>
    <property type="match status" value="1"/>
</dbReference>